<organism evidence="1 2">
    <name type="scientific">Cellulosilyticum lentocellum (strain ATCC 49066 / DSM 5427 / NCIMB 11756 / RHM5)</name>
    <name type="common">Clostridium lentocellum</name>
    <dbReference type="NCBI Taxonomy" id="642492"/>
    <lineage>
        <taxon>Bacteria</taxon>
        <taxon>Bacillati</taxon>
        <taxon>Bacillota</taxon>
        <taxon>Clostridia</taxon>
        <taxon>Lachnospirales</taxon>
        <taxon>Cellulosilyticaceae</taxon>
        <taxon>Cellulosilyticum</taxon>
    </lineage>
</organism>
<evidence type="ECO:0000313" key="1">
    <source>
        <dbReference type="EMBL" id="ADZ82711.1"/>
    </source>
</evidence>
<dbReference type="HOGENOM" id="CLU_2823224_0_0_9"/>
<name>F2JRA2_CELLD</name>
<dbReference type="EMBL" id="CP002582">
    <property type="protein sequence ID" value="ADZ82711.1"/>
    <property type="molecule type" value="Genomic_DNA"/>
</dbReference>
<evidence type="ECO:0000313" key="2">
    <source>
        <dbReference type="Proteomes" id="UP000008467"/>
    </source>
</evidence>
<dbReference type="STRING" id="642492.Clole_0979"/>
<gene>
    <name evidence="1" type="ordered locus">Clole_0979</name>
</gene>
<accession>F2JRA2</accession>
<protein>
    <submittedName>
        <fullName evidence="1">Uncharacterized protein</fullName>
    </submittedName>
</protein>
<dbReference type="Proteomes" id="UP000008467">
    <property type="component" value="Chromosome"/>
</dbReference>
<dbReference type="KEGG" id="cle:Clole_0979"/>
<sequence>MSYLDVKKIDFYEFALLSRNAYINNILKCPGGKKALADGIRLTTKECDLQGLRSLKKKLEGVNNNG</sequence>
<reference evidence="1 2" key="1">
    <citation type="journal article" date="2011" name="J. Bacteriol.">
        <title>Complete genome sequence of the cellulose-degrading bacterium Cellulosilyticum lentocellum.</title>
        <authorList>
            <consortium name="US DOE Joint Genome Institute"/>
            <person name="Miller D.A."/>
            <person name="Suen G."/>
            <person name="Bruce D."/>
            <person name="Copeland A."/>
            <person name="Cheng J.F."/>
            <person name="Detter C."/>
            <person name="Goodwin L.A."/>
            <person name="Han C.S."/>
            <person name="Hauser L.J."/>
            <person name="Land M.L."/>
            <person name="Lapidus A."/>
            <person name="Lucas S."/>
            <person name="Meincke L."/>
            <person name="Pitluck S."/>
            <person name="Tapia R."/>
            <person name="Teshima H."/>
            <person name="Woyke T."/>
            <person name="Fox B.G."/>
            <person name="Angert E.R."/>
            <person name="Currie C.R."/>
        </authorList>
    </citation>
    <scope>NUCLEOTIDE SEQUENCE [LARGE SCALE GENOMIC DNA]</scope>
    <source>
        <strain evidence="2">ATCC 49066 / DSM 5427 / NCIMB 11756 / RHM5</strain>
    </source>
</reference>
<dbReference type="AlphaFoldDB" id="F2JRA2"/>
<proteinExistence type="predicted"/>
<keyword evidence="2" id="KW-1185">Reference proteome</keyword>